<name>A0A1D7TK42_9BACT</name>
<proteinExistence type="predicted"/>
<evidence type="ECO:0000313" key="3">
    <source>
        <dbReference type="Proteomes" id="UP000094609"/>
    </source>
</evidence>
<gene>
    <name evidence="2" type="ORF">SHALO_1589</name>
</gene>
<dbReference type="InterPro" id="IPR019613">
    <property type="entry name" value="DUF4198"/>
</dbReference>
<sequence>MKVLLASLVCASSLFAHFQTVMTDKTVIEQGGNTKVSIQYEFTHPFEQNLMNMEKPKEAGVFMDGKKTSFLGSFQAVEKNKLTTWKSEYTIKEPGVYQFYVDPVPYFEPAEEKFIRHQTKTIVDAFGSGEGWDKPIGLKAEIIPLSRPYSLYAGNLFSAQVLYKGKPVPNAEVEVEFYNTKGLKAPNEMYVTQVYKADKNGVFHVALPLEGWWGFAALMDDDEKIKKDGKSYPVELGAVLWLKTEAMK</sequence>
<dbReference type="RefSeq" id="WP_069478073.1">
    <property type="nucleotide sequence ID" value="NZ_CP017111.1"/>
</dbReference>
<feature type="signal peptide" evidence="1">
    <location>
        <begin position="1"/>
        <end position="18"/>
    </location>
</feature>
<dbReference type="PATRIC" id="fig|1193502.14.peg.1613"/>
<dbReference type="Pfam" id="PF10670">
    <property type="entry name" value="DUF4198"/>
    <property type="match status" value="1"/>
</dbReference>
<dbReference type="STRING" id="1193502.SHALO_1589"/>
<keyword evidence="3" id="KW-1185">Reference proteome</keyword>
<dbReference type="KEGG" id="shal:SHALO_1589"/>
<dbReference type="AlphaFoldDB" id="A0A1D7TK42"/>
<reference evidence="3" key="1">
    <citation type="submission" date="2016-08" db="EMBL/GenBank/DDBJ databases">
        <title>Complete genome sequence of the organohalide-respiring Epsilonproteobacterium Sulfurospirillum halorespirans.</title>
        <authorList>
            <person name="Goris T."/>
            <person name="Zimmermann J."/>
            <person name="Schenz B."/>
            <person name="Lemos M."/>
            <person name="Hackermueller J."/>
            <person name="Diekert G."/>
        </authorList>
    </citation>
    <scope>NUCLEOTIDE SEQUENCE [LARGE SCALE GENOMIC DNA]</scope>
    <source>
        <strain>DSM 13726</strain>
        <strain evidence="3">PCE-M2</strain>
    </source>
</reference>
<dbReference type="EMBL" id="CP017111">
    <property type="protein sequence ID" value="AOO65362.1"/>
    <property type="molecule type" value="Genomic_DNA"/>
</dbReference>
<keyword evidence="1" id="KW-0732">Signal</keyword>
<protein>
    <submittedName>
        <fullName evidence="2">Putative periplasmic component of nickel/cobalt ECF transporter, NikK</fullName>
    </submittedName>
</protein>
<accession>A0A1D7TK42</accession>
<evidence type="ECO:0000256" key="1">
    <source>
        <dbReference type="SAM" id="SignalP"/>
    </source>
</evidence>
<dbReference type="Proteomes" id="UP000094609">
    <property type="component" value="Chromosome"/>
</dbReference>
<organism evidence="2 3">
    <name type="scientific">Sulfurospirillum halorespirans DSM 13726</name>
    <dbReference type="NCBI Taxonomy" id="1193502"/>
    <lineage>
        <taxon>Bacteria</taxon>
        <taxon>Pseudomonadati</taxon>
        <taxon>Campylobacterota</taxon>
        <taxon>Epsilonproteobacteria</taxon>
        <taxon>Campylobacterales</taxon>
        <taxon>Sulfurospirillaceae</taxon>
        <taxon>Sulfurospirillum</taxon>
    </lineage>
</organism>
<evidence type="ECO:0000313" key="2">
    <source>
        <dbReference type="EMBL" id="AOO65362.1"/>
    </source>
</evidence>
<feature type="chain" id="PRO_5009099495" evidence="1">
    <location>
        <begin position="19"/>
        <end position="248"/>
    </location>
</feature>